<dbReference type="PANTHER" id="PTHR34644:SF2">
    <property type="entry name" value="SINGLE-PASS MEMBRANE AND COILED-COIL DOMAIN-CONTAINING PROTEIN 4"/>
    <property type="match status" value="1"/>
</dbReference>
<feature type="compositionally biased region" description="Polar residues" evidence="9">
    <location>
        <begin position="90"/>
        <end position="119"/>
    </location>
</feature>
<evidence type="ECO:0000256" key="5">
    <source>
        <dbReference type="ARBA" id="ARBA00022989"/>
    </source>
</evidence>
<evidence type="ECO:0000256" key="10">
    <source>
        <dbReference type="SAM" id="Phobius"/>
    </source>
</evidence>
<comment type="caution">
    <text evidence="11">The sequence shown here is derived from an EMBL/GenBank/DDBJ whole genome shotgun (WGS) entry which is preliminary data.</text>
</comment>
<feature type="transmembrane region" description="Helical" evidence="10">
    <location>
        <begin position="529"/>
        <end position="549"/>
    </location>
</feature>
<dbReference type="PANTHER" id="PTHR34644">
    <property type="entry name" value="SINGLE-PASS MEMBRANE AND COILED-COIL DOMAIN-CONTAINING PROTEIN 4"/>
    <property type="match status" value="1"/>
</dbReference>
<evidence type="ECO:0000256" key="3">
    <source>
        <dbReference type="ARBA" id="ARBA00017503"/>
    </source>
</evidence>
<keyword evidence="7 10" id="KW-0472">Membrane</keyword>
<dbReference type="Pfam" id="PF15012">
    <property type="entry name" value="DUF4519"/>
    <property type="match status" value="1"/>
</dbReference>
<dbReference type="GO" id="GO:0016020">
    <property type="term" value="C:membrane"/>
    <property type="evidence" value="ECO:0007669"/>
    <property type="project" value="UniProtKB-SubCell"/>
</dbReference>
<gene>
    <name evidence="11" type="ORF">EOD39_16095</name>
</gene>
<evidence type="ECO:0000256" key="2">
    <source>
        <dbReference type="ARBA" id="ARBA00009202"/>
    </source>
</evidence>
<evidence type="ECO:0000256" key="4">
    <source>
        <dbReference type="ARBA" id="ARBA00022692"/>
    </source>
</evidence>
<name>A0A444UAU5_ACIRT</name>
<comment type="similarity">
    <text evidence="2">Belongs to the SMCO4 family.</text>
</comment>
<keyword evidence="12" id="KW-1185">Reference proteome</keyword>
<dbReference type="AlphaFoldDB" id="A0A444UAU5"/>
<keyword evidence="5 10" id="KW-1133">Transmembrane helix</keyword>
<dbReference type="EMBL" id="SCEB01214925">
    <property type="protein sequence ID" value="RXM32279.1"/>
    <property type="molecule type" value="Genomic_DNA"/>
</dbReference>
<keyword evidence="4 10" id="KW-0812">Transmembrane</keyword>
<feature type="compositionally biased region" description="Low complexity" evidence="9">
    <location>
        <begin position="78"/>
        <end position="89"/>
    </location>
</feature>
<dbReference type="Proteomes" id="UP000289886">
    <property type="component" value="Unassembled WGS sequence"/>
</dbReference>
<comment type="subcellular location">
    <subcellularLocation>
        <location evidence="1">Membrane</location>
        <topology evidence="1">Single-pass membrane protein</topology>
    </subcellularLocation>
</comment>
<evidence type="ECO:0000256" key="8">
    <source>
        <dbReference type="SAM" id="Coils"/>
    </source>
</evidence>
<sequence>MLMMETRTFSEQAPSSDPTHSVAVDLPFYSADIGRGVLSYPGPVISRFKSSNKVMHPQSDLDPLFIPFHKTSEQDCMSSTTISTGSLSTNEQDVGSTVDQASDSSSLQPDAPLSENSQNVECPAPARLTAERLPEQVRLGNMMSSASNQYLQQGMVQDEEFGVLAAISQDDTEFSRLSETSLEHLRRQSLEHPHDQQQESFYQLATTQSTISDSVLCEPQIADSLKCGFAEKVEDEHHLHNLNGLQSDLCDLHANDYKKPVSQRSVPQITSSENTVGQAANQDELKLEASVKQHSITETSKDLGTFKSNFSIPVWETESGTGIMEEPDLTLMSLNETTLLEQELSNSNREETTGNRSVKPTCMSENLQLENTEVCLLKKVGEVKVCTPEQRNTDETEMYQRTERLYNQLDEVRHRKDIKMRQEAYAKNREKAKEFQKVWLRGRAANREGRGISINGDRSDNSILPYTRPPLCSVDSFACPVTVLLAEDSFQALERTMRQLKGKAKKETSKDKKERKQAMQEARQQIGTVVLPTLAVVVLLIVVFVYVATRPGAIE</sequence>
<accession>A0A444UAU5</accession>
<reference evidence="11 12" key="1">
    <citation type="submission" date="2019-01" db="EMBL/GenBank/DDBJ databases">
        <title>Draft Genome and Complete Hox-Cluster Characterization of the Sterlet Sturgeon (Acipenser ruthenus).</title>
        <authorList>
            <person name="Wei Q."/>
        </authorList>
    </citation>
    <scope>NUCLEOTIDE SEQUENCE [LARGE SCALE GENOMIC DNA]</scope>
    <source>
        <strain evidence="11">WHYD16114868_AA</strain>
        <tissue evidence="11">Blood</tissue>
    </source>
</reference>
<evidence type="ECO:0000256" key="7">
    <source>
        <dbReference type="ARBA" id="ARBA00023136"/>
    </source>
</evidence>
<organism evidence="11 12">
    <name type="scientific">Acipenser ruthenus</name>
    <name type="common">Sterlet sturgeon</name>
    <dbReference type="NCBI Taxonomy" id="7906"/>
    <lineage>
        <taxon>Eukaryota</taxon>
        <taxon>Metazoa</taxon>
        <taxon>Chordata</taxon>
        <taxon>Craniata</taxon>
        <taxon>Vertebrata</taxon>
        <taxon>Euteleostomi</taxon>
        <taxon>Actinopterygii</taxon>
        <taxon>Chondrostei</taxon>
        <taxon>Acipenseriformes</taxon>
        <taxon>Acipenseridae</taxon>
        <taxon>Acipenser</taxon>
    </lineage>
</organism>
<evidence type="ECO:0000313" key="12">
    <source>
        <dbReference type="Proteomes" id="UP000289886"/>
    </source>
</evidence>
<proteinExistence type="inferred from homology"/>
<evidence type="ECO:0000313" key="11">
    <source>
        <dbReference type="EMBL" id="RXM32279.1"/>
    </source>
</evidence>
<dbReference type="InterPro" id="IPR027960">
    <property type="entry name" value="DUF4519"/>
</dbReference>
<evidence type="ECO:0000256" key="1">
    <source>
        <dbReference type="ARBA" id="ARBA00004167"/>
    </source>
</evidence>
<evidence type="ECO:0000256" key="9">
    <source>
        <dbReference type="SAM" id="MobiDB-lite"/>
    </source>
</evidence>
<feature type="region of interest" description="Disordered" evidence="9">
    <location>
        <begin position="77"/>
        <end position="119"/>
    </location>
</feature>
<keyword evidence="6 8" id="KW-0175">Coiled coil</keyword>
<evidence type="ECO:0000256" key="6">
    <source>
        <dbReference type="ARBA" id="ARBA00023054"/>
    </source>
</evidence>
<protein>
    <recommendedName>
        <fullName evidence="3">Single-pass membrane and coiled-coil domain-containing protein 4</fullName>
    </recommendedName>
</protein>
<feature type="coiled-coil region" evidence="8">
    <location>
        <begin position="490"/>
        <end position="525"/>
    </location>
</feature>